<accession>A0A3P3XFK1</accession>
<evidence type="ECO:0000256" key="2">
    <source>
        <dbReference type="HAMAP-Rule" id="MF_01477"/>
    </source>
</evidence>
<dbReference type="AlphaFoldDB" id="A0A3P3XFK1"/>
<protein>
    <recommendedName>
        <fullName evidence="2">Ribosomal silencing factor RsfS</fullName>
    </recommendedName>
</protein>
<dbReference type="Gene3D" id="3.30.460.10">
    <property type="entry name" value="Beta Polymerase, domain 2"/>
    <property type="match status" value="1"/>
</dbReference>
<organism evidence="3">
    <name type="scientific">uncultured spirochete</name>
    <dbReference type="NCBI Taxonomy" id="156406"/>
    <lineage>
        <taxon>Bacteria</taxon>
        <taxon>Pseudomonadati</taxon>
        <taxon>Spirochaetota</taxon>
        <taxon>Spirochaetia</taxon>
        <taxon>Spirochaetales</taxon>
        <taxon>environmental samples</taxon>
    </lineage>
</organism>
<dbReference type="PANTHER" id="PTHR21043:SF0">
    <property type="entry name" value="MITOCHONDRIAL ASSEMBLY OF RIBOSOMAL LARGE SUBUNIT PROTEIN 1"/>
    <property type="match status" value="1"/>
</dbReference>
<dbReference type="EMBL" id="FWDM01000003">
    <property type="protein sequence ID" value="SLM10076.1"/>
    <property type="molecule type" value="Genomic_DNA"/>
</dbReference>
<dbReference type="GO" id="GO:0042256">
    <property type="term" value="P:cytosolic ribosome assembly"/>
    <property type="evidence" value="ECO:0007669"/>
    <property type="project" value="UniProtKB-UniRule"/>
</dbReference>
<evidence type="ECO:0000256" key="1">
    <source>
        <dbReference type="ARBA" id="ARBA00010574"/>
    </source>
</evidence>
<dbReference type="GO" id="GO:0090071">
    <property type="term" value="P:negative regulation of ribosome biogenesis"/>
    <property type="evidence" value="ECO:0007669"/>
    <property type="project" value="UniProtKB-UniRule"/>
</dbReference>
<dbReference type="NCBIfam" id="TIGR00090">
    <property type="entry name" value="rsfS_iojap_ybeB"/>
    <property type="match status" value="1"/>
</dbReference>
<name>A0A3P3XFK1_9SPIR</name>
<dbReference type="Pfam" id="PF02410">
    <property type="entry name" value="RsfS"/>
    <property type="match status" value="1"/>
</dbReference>
<dbReference type="SUPFAM" id="SSF81301">
    <property type="entry name" value="Nucleotidyltransferase"/>
    <property type="match status" value="1"/>
</dbReference>
<dbReference type="PANTHER" id="PTHR21043">
    <property type="entry name" value="IOJAP SUPERFAMILY ORTHOLOG"/>
    <property type="match status" value="1"/>
</dbReference>
<keyword evidence="2" id="KW-0678">Repressor</keyword>
<comment type="subunit">
    <text evidence="2">Interacts with ribosomal protein uL14 (rplN).</text>
</comment>
<comment type="subcellular location">
    <subcellularLocation>
        <location evidence="2">Cytoplasm</location>
    </subcellularLocation>
</comment>
<evidence type="ECO:0000313" key="3">
    <source>
        <dbReference type="EMBL" id="SLM10076.1"/>
    </source>
</evidence>
<keyword evidence="2" id="KW-0963">Cytoplasm</keyword>
<proteinExistence type="inferred from homology"/>
<dbReference type="GO" id="GO:0043023">
    <property type="term" value="F:ribosomal large subunit binding"/>
    <property type="evidence" value="ECO:0007669"/>
    <property type="project" value="TreeGrafter"/>
</dbReference>
<dbReference type="GO" id="GO:0005737">
    <property type="term" value="C:cytoplasm"/>
    <property type="evidence" value="ECO:0007669"/>
    <property type="project" value="UniProtKB-SubCell"/>
</dbReference>
<dbReference type="InterPro" id="IPR004394">
    <property type="entry name" value="Iojap/RsfS/C7orf30"/>
</dbReference>
<keyword evidence="2" id="KW-0810">Translation regulation</keyword>
<dbReference type="HAMAP" id="MF_01477">
    <property type="entry name" value="Iojap_RsfS"/>
    <property type="match status" value="1"/>
</dbReference>
<dbReference type="InterPro" id="IPR043519">
    <property type="entry name" value="NT_sf"/>
</dbReference>
<comment type="similarity">
    <text evidence="1 2">Belongs to the Iojap/RsfS family.</text>
</comment>
<comment type="function">
    <text evidence="2">Functions as a ribosomal silencing factor. Interacts with ribosomal protein uL14 (rplN), blocking formation of intersubunit bridge B8. Prevents association of the 30S and 50S ribosomal subunits and the formation of functional ribosomes, thus repressing translation.</text>
</comment>
<gene>
    <name evidence="2" type="primary">rsfS</name>
    <name evidence="3" type="ORF">SPIROBIBN47_110030</name>
</gene>
<sequence>MDSKAFAYQSAEILARHNALDVLVMDIHDTAGWADYFVIATSTSAAHMRGLERHLEEFFANAEISLLNKPEVTDDQSWLLLDGGNVIIHIMTNEARAFYDLESLWFNAPRFSVTFNGKKES</sequence>
<reference evidence="3" key="1">
    <citation type="submission" date="2017-02" db="EMBL/GenBank/DDBJ databases">
        <authorList>
            <person name="Regsiter A."/>
            <person name="William W."/>
        </authorList>
    </citation>
    <scope>NUCLEOTIDE SEQUENCE</scope>
    <source>
        <strain evidence="3">Bib</strain>
    </source>
</reference>
<dbReference type="GO" id="GO:0017148">
    <property type="term" value="P:negative regulation of translation"/>
    <property type="evidence" value="ECO:0007669"/>
    <property type="project" value="UniProtKB-UniRule"/>
</dbReference>